<dbReference type="SUPFAM" id="SSF54427">
    <property type="entry name" value="NTF2-like"/>
    <property type="match status" value="1"/>
</dbReference>
<keyword evidence="8" id="KW-0732">Signal</keyword>
<accession>A0A923HXH8</accession>
<protein>
    <submittedName>
        <fullName evidence="10">TolC family outer membrane protein</fullName>
    </submittedName>
</protein>
<dbReference type="PANTHER" id="PTHR30026:SF22">
    <property type="entry name" value="OUTER MEMBRANE EFFLUX PROTEIN"/>
    <property type="match status" value="1"/>
</dbReference>
<keyword evidence="6" id="KW-0472">Membrane</keyword>
<dbReference type="Proteomes" id="UP000627446">
    <property type="component" value="Unassembled WGS sequence"/>
</dbReference>
<evidence type="ECO:0000256" key="2">
    <source>
        <dbReference type="ARBA" id="ARBA00007613"/>
    </source>
</evidence>
<evidence type="ECO:0000256" key="3">
    <source>
        <dbReference type="ARBA" id="ARBA00022448"/>
    </source>
</evidence>
<dbReference type="Pfam" id="PF02321">
    <property type="entry name" value="OEP"/>
    <property type="match status" value="2"/>
</dbReference>
<keyword evidence="5" id="KW-0812">Transmembrane</keyword>
<dbReference type="InterPro" id="IPR010130">
    <property type="entry name" value="T1SS_OMP_TolC"/>
</dbReference>
<comment type="caution">
    <text evidence="10">The sequence shown here is derived from an EMBL/GenBank/DDBJ whole genome shotgun (WGS) entry which is preliminary data.</text>
</comment>
<keyword evidence="7" id="KW-0998">Cell outer membrane</keyword>
<evidence type="ECO:0000313" key="11">
    <source>
        <dbReference type="Proteomes" id="UP000627446"/>
    </source>
</evidence>
<dbReference type="Pfam" id="PF24125">
    <property type="entry name" value="Cds6_C"/>
    <property type="match status" value="1"/>
</dbReference>
<dbReference type="GO" id="GO:0015562">
    <property type="term" value="F:efflux transmembrane transporter activity"/>
    <property type="evidence" value="ECO:0007669"/>
    <property type="project" value="InterPro"/>
</dbReference>
<dbReference type="InterPro" id="IPR032710">
    <property type="entry name" value="NTF2-like_dom_sf"/>
</dbReference>
<dbReference type="InterPro" id="IPR056203">
    <property type="entry name" value="Cds6_C"/>
</dbReference>
<comment type="similarity">
    <text evidence="2">Belongs to the outer membrane factor (OMF) (TC 1.B.17) family.</text>
</comment>
<gene>
    <name evidence="10" type="ORF">H8K36_11605</name>
</gene>
<evidence type="ECO:0000256" key="6">
    <source>
        <dbReference type="ARBA" id="ARBA00023136"/>
    </source>
</evidence>
<dbReference type="RefSeq" id="WP_186916649.1">
    <property type="nucleotide sequence ID" value="NZ_JACOFZ010000004.1"/>
</dbReference>
<dbReference type="Gene3D" id="1.20.1600.10">
    <property type="entry name" value="Outer membrane efflux proteins (OEP)"/>
    <property type="match status" value="1"/>
</dbReference>
<comment type="subcellular location">
    <subcellularLocation>
        <location evidence="1">Cell outer membrane</location>
    </subcellularLocation>
</comment>
<keyword evidence="11" id="KW-1185">Reference proteome</keyword>
<feature type="chain" id="PRO_5037793588" evidence="8">
    <location>
        <begin position="24"/>
        <end position="625"/>
    </location>
</feature>
<dbReference type="AlphaFoldDB" id="A0A923HXH8"/>
<reference evidence="10" key="1">
    <citation type="submission" date="2020-08" db="EMBL/GenBank/DDBJ databases">
        <title>Novel species isolated from subtropical streams in China.</title>
        <authorList>
            <person name="Lu H."/>
        </authorList>
    </citation>
    <scope>NUCLEOTIDE SEQUENCE</scope>
    <source>
        <strain evidence="10">LX22W</strain>
    </source>
</reference>
<dbReference type="GO" id="GO:1990281">
    <property type="term" value="C:efflux pump complex"/>
    <property type="evidence" value="ECO:0007669"/>
    <property type="project" value="TreeGrafter"/>
</dbReference>
<evidence type="ECO:0000259" key="9">
    <source>
        <dbReference type="Pfam" id="PF24125"/>
    </source>
</evidence>
<keyword evidence="3" id="KW-0813">Transport</keyword>
<dbReference type="EMBL" id="JACOFZ010000004">
    <property type="protein sequence ID" value="MBC3882026.1"/>
    <property type="molecule type" value="Genomic_DNA"/>
</dbReference>
<organism evidence="10 11">
    <name type="scientific">Undibacterium nitidum</name>
    <dbReference type="NCBI Taxonomy" id="2762298"/>
    <lineage>
        <taxon>Bacteria</taxon>
        <taxon>Pseudomonadati</taxon>
        <taxon>Pseudomonadota</taxon>
        <taxon>Betaproteobacteria</taxon>
        <taxon>Burkholderiales</taxon>
        <taxon>Oxalobacteraceae</taxon>
        <taxon>Undibacterium</taxon>
    </lineage>
</organism>
<dbReference type="SUPFAM" id="SSF56954">
    <property type="entry name" value="Outer membrane efflux proteins (OEP)"/>
    <property type="match status" value="1"/>
</dbReference>
<dbReference type="GO" id="GO:0015288">
    <property type="term" value="F:porin activity"/>
    <property type="evidence" value="ECO:0007669"/>
    <property type="project" value="TreeGrafter"/>
</dbReference>
<dbReference type="GO" id="GO:0009279">
    <property type="term" value="C:cell outer membrane"/>
    <property type="evidence" value="ECO:0007669"/>
    <property type="project" value="UniProtKB-SubCell"/>
</dbReference>
<name>A0A923HXH8_9BURK</name>
<feature type="signal peptide" evidence="8">
    <location>
        <begin position="1"/>
        <end position="23"/>
    </location>
</feature>
<dbReference type="InterPro" id="IPR051906">
    <property type="entry name" value="TolC-like"/>
</dbReference>
<evidence type="ECO:0000256" key="4">
    <source>
        <dbReference type="ARBA" id="ARBA00022452"/>
    </source>
</evidence>
<proteinExistence type="inferred from homology"/>
<sequence>MQFKLQKISIAISLLSLSLATHAQVQTLKEVTQKAVSTNPEVLAKWHTFQSTSASRDAVSGAYLPSLNLNADAGRDNRDNRLGKTELSRTSTSLSLNQMLFDGFLTRNQVKQLDHLKQVRLYELFDTSESIALEVVRAYADVVRYRKLVSLSEDNYVRHRAVFEQIQAKSKAGVGRRVDLEQISGRLALAEANLITETSNLHDVSARFQRLVGVMPGKNLESLTMFTNGAPGNIVNALNAAFNQHPALLASMENIASVNSSMNSRRSAYSPRLDLKARAERGNNIDYVSGRTNNNTAEVVMTWNLFNGGADKAKIQEAADQVNLAKDLRDKTCRDIRQTLSIAYNDTRKLTDQLGFLDQHQLSIEKARDAYRQQFEIGQRSLLDLLDTENELFQAKRAFSNAEVDLYLAYARTHAGMGQLQSILGLENISARDGSKFDKSEINEYSANCPAEAPELYVSDKNALNQRAAEVVGTIIPPVRVEKPAVKVETPVQAAPAAPAPNTPSANQIAAARTSILNALKGWREAWISMDPEKYFSFYSDKYTSRDSWKAARRARLMGAQKISLELSDIKFTMQDEKHAISAFHQEYKSSSYQDTLQKTIYWEEIDGKWQIVNEVVSGPNARQW</sequence>
<dbReference type="InterPro" id="IPR003423">
    <property type="entry name" value="OMP_efflux"/>
</dbReference>
<evidence type="ECO:0000256" key="1">
    <source>
        <dbReference type="ARBA" id="ARBA00004442"/>
    </source>
</evidence>
<evidence type="ECO:0000256" key="5">
    <source>
        <dbReference type="ARBA" id="ARBA00022692"/>
    </source>
</evidence>
<evidence type="ECO:0000313" key="10">
    <source>
        <dbReference type="EMBL" id="MBC3882026.1"/>
    </source>
</evidence>
<evidence type="ECO:0000256" key="7">
    <source>
        <dbReference type="ARBA" id="ARBA00023237"/>
    </source>
</evidence>
<evidence type="ECO:0000256" key="8">
    <source>
        <dbReference type="SAM" id="SignalP"/>
    </source>
</evidence>
<keyword evidence="4" id="KW-1134">Transmembrane beta strand</keyword>
<feature type="domain" description="Cds6 C-terminal" evidence="9">
    <location>
        <begin position="516"/>
        <end position="615"/>
    </location>
</feature>
<dbReference type="NCBIfam" id="TIGR01844">
    <property type="entry name" value="type_I_sec_TolC"/>
    <property type="match status" value="1"/>
</dbReference>
<dbReference type="PANTHER" id="PTHR30026">
    <property type="entry name" value="OUTER MEMBRANE PROTEIN TOLC"/>
    <property type="match status" value="1"/>
</dbReference>
<dbReference type="Gene3D" id="3.10.450.50">
    <property type="match status" value="1"/>
</dbReference>